<evidence type="ECO:0000313" key="3">
    <source>
        <dbReference type="Proteomes" id="UP000298030"/>
    </source>
</evidence>
<dbReference type="EMBL" id="QPFP01000052">
    <property type="protein sequence ID" value="TEB25957.1"/>
    <property type="molecule type" value="Genomic_DNA"/>
</dbReference>
<organism evidence="2 3">
    <name type="scientific">Coprinellus micaceus</name>
    <name type="common">Glistening ink-cap mushroom</name>
    <name type="synonym">Coprinus micaceus</name>
    <dbReference type="NCBI Taxonomy" id="71717"/>
    <lineage>
        <taxon>Eukaryota</taxon>
        <taxon>Fungi</taxon>
        <taxon>Dikarya</taxon>
        <taxon>Basidiomycota</taxon>
        <taxon>Agaricomycotina</taxon>
        <taxon>Agaricomycetes</taxon>
        <taxon>Agaricomycetidae</taxon>
        <taxon>Agaricales</taxon>
        <taxon>Agaricineae</taxon>
        <taxon>Psathyrellaceae</taxon>
        <taxon>Coprinellus</taxon>
    </lineage>
</organism>
<sequence length="97" mass="11213">MSGGQSYRHQNLCLGSLDGARFAYRTRGQPQDPKFIARDRSSGRKSPSMENKNVKSGCVRGTDLPREVCEAIRRRVPLFPHKRWLGEVPWRNRSWNN</sequence>
<dbReference type="AlphaFoldDB" id="A0A4Y7SVS7"/>
<gene>
    <name evidence="2" type="ORF">FA13DRAFT_1123193</name>
</gene>
<comment type="caution">
    <text evidence="2">The sequence shown here is derived from an EMBL/GenBank/DDBJ whole genome shotgun (WGS) entry which is preliminary data.</text>
</comment>
<evidence type="ECO:0000256" key="1">
    <source>
        <dbReference type="SAM" id="MobiDB-lite"/>
    </source>
</evidence>
<accession>A0A4Y7SVS7</accession>
<name>A0A4Y7SVS7_COPMI</name>
<dbReference type="Proteomes" id="UP000298030">
    <property type="component" value="Unassembled WGS sequence"/>
</dbReference>
<proteinExistence type="predicted"/>
<evidence type="ECO:0000313" key="2">
    <source>
        <dbReference type="EMBL" id="TEB25957.1"/>
    </source>
</evidence>
<keyword evidence="3" id="KW-1185">Reference proteome</keyword>
<feature type="region of interest" description="Disordered" evidence="1">
    <location>
        <begin position="25"/>
        <end position="57"/>
    </location>
</feature>
<reference evidence="2 3" key="1">
    <citation type="journal article" date="2019" name="Nat. Ecol. Evol.">
        <title>Megaphylogeny resolves global patterns of mushroom evolution.</title>
        <authorList>
            <person name="Varga T."/>
            <person name="Krizsan K."/>
            <person name="Foldi C."/>
            <person name="Dima B."/>
            <person name="Sanchez-Garcia M."/>
            <person name="Sanchez-Ramirez S."/>
            <person name="Szollosi G.J."/>
            <person name="Szarkandi J.G."/>
            <person name="Papp V."/>
            <person name="Albert L."/>
            <person name="Andreopoulos W."/>
            <person name="Angelini C."/>
            <person name="Antonin V."/>
            <person name="Barry K.W."/>
            <person name="Bougher N.L."/>
            <person name="Buchanan P."/>
            <person name="Buyck B."/>
            <person name="Bense V."/>
            <person name="Catcheside P."/>
            <person name="Chovatia M."/>
            <person name="Cooper J."/>
            <person name="Damon W."/>
            <person name="Desjardin D."/>
            <person name="Finy P."/>
            <person name="Geml J."/>
            <person name="Haridas S."/>
            <person name="Hughes K."/>
            <person name="Justo A."/>
            <person name="Karasinski D."/>
            <person name="Kautmanova I."/>
            <person name="Kiss B."/>
            <person name="Kocsube S."/>
            <person name="Kotiranta H."/>
            <person name="LaButti K.M."/>
            <person name="Lechner B.E."/>
            <person name="Liimatainen K."/>
            <person name="Lipzen A."/>
            <person name="Lukacs Z."/>
            <person name="Mihaltcheva S."/>
            <person name="Morgado L.N."/>
            <person name="Niskanen T."/>
            <person name="Noordeloos M.E."/>
            <person name="Ohm R.A."/>
            <person name="Ortiz-Santana B."/>
            <person name="Ovrebo C."/>
            <person name="Racz N."/>
            <person name="Riley R."/>
            <person name="Savchenko A."/>
            <person name="Shiryaev A."/>
            <person name="Soop K."/>
            <person name="Spirin V."/>
            <person name="Szebenyi C."/>
            <person name="Tomsovsky M."/>
            <person name="Tulloss R.E."/>
            <person name="Uehling J."/>
            <person name="Grigoriev I.V."/>
            <person name="Vagvolgyi C."/>
            <person name="Papp T."/>
            <person name="Martin F.M."/>
            <person name="Miettinen O."/>
            <person name="Hibbett D.S."/>
            <person name="Nagy L.G."/>
        </authorList>
    </citation>
    <scope>NUCLEOTIDE SEQUENCE [LARGE SCALE GENOMIC DNA]</scope>
    <source>
        <strain evidence="2 3">FP101781</strain>
    </source>
</reference>
<protein>
    <submittedName>
        <fullName evidence="2">Uncharacterized protein</fullName>
    </submittedName>
</protein>